<dbReference type="Ensembl" id="ENSOSUT00000014018.1">
    <property type="protein sequence ID" value="ENSOSUP00000013564.1"/>
    <property type="gene ID" value="ENSOSUG00000009745.1"/>
</dbReference>
<keyword evidence="4 7" id="KW-0863">Zinc-finger</keyword>
<dbReference type="Gene3D" id="3.30.160.60">
    <property type="entry name" value="Classic Zinc Finger"/>
    <property type="match status" value="4"/>
</dbReference>
<evidence type="ECO:0000256" key="1">
    <source>
        <dbReference type="ARBA" id="ARBA00004123"/>
    </source>
</evidence>
<dbReference type="SMART" id="SM00355">
    <property type="entry name" value="ZnF_C2H2"/>
    <property type="match status" value="4"/>
</dbReference>
<evidence type="ECO:0000256" key="6">
    <source>
        <dbReference type="ARBA" id="ARBA00023242"/>
    </source>
</evidence>
<dbReference type="Pfam" id="PF00096">
    <property type="entry name" value="zf-C2H2"/>
    <property type="match status" value="4"/>
</dbReference>
<dbReference type="SUPFAM" id="SSF57667">
    <property type="entry name" value="beta-beta-alpha zinc fingers"/>
    <property type="match status" value="2"/>
</dbReference>
<dbReference type="FunFam" id="3.30.160.60:FF:000358">
    <property type="entry name" value="zinc finger protein 24"/>
    <property type="match status" value="1"/>
</dbReference>
<evidence type="ECO:0000256" key="5">
    <source>
        <dbReference type="ARBA" id="ARBA00022833"/>
    </source>
</evidence>
<evidence type="ECO:0000259" key="9">
    <source>
        <dbReference type="PROSITE" id="PS50157"/>
    </source>
</evidence>
<keyword evidence="5" id="KW-0862">Zinc</keyword>
<evidence type="ECO:0000256" key="3">
    <source>
        <dbReference type="ARBA" id="ARBA00022737"/>
    </source>
</evidence>
<proteinExistence type="predicted"/>
<keyword evidence="11" id="KW-1185">Reference proteome</keyword>
<reference evidence="10" key="1">
    <citation type="submission" date="2025-08" db="UniProtKB">
        <authorList>
            <consortium name="Ensembl"/>
        </authorList>
    </citation>
    <scope>IDENTIFICATION</scope>
</reference>
<dbReference type="PANTHER" id="PTHR23235">
    <property type="entry name" value="KRUEPPEL-LIKE TRANSCRIPTION FACTOR"/>
    <property type="match status" value="1"/>
</dbReference>
<dbReference type="GO" id="GO:0000981">
    <property type="term" value="F:DNA-binding transcription factor activity, RNA polymerase II-specific"/>
    <property type="evidence" value="ECO:0007669"/>
    <property type="project" value="TreeGrafter"/>
</dbReference>
<evidence type="ECO:0000256" key="2">
    <source>
        <dbReference type="ARBA" id="ARBA00022723"/>
    </source>
</evidence>
<keyword evidence="6" id="KW-0539">Nucleus</keyword>
<feature type="compositionally biased region" description="Acidic residues" evidence="8">
    <location>
        <begin position="1"/>
        <end position="10"/>
    </location>
</feature>
<evidence type="ECO:0000313" key="11">
    <source>
        <dbReference type="Proteomes" id="UP000694552"/>
    </source>
</evidence>
<dbReference type="GO" id="GO:0005694">
    <property type="term" value="C:chromosome"/>
    <property type="evidence" value="ECO:0007669"/>
    <property type="project" value="UniProtKB-ARBA"/>
</dbReference>
<evidence type="ECO:0000256" key="4">
    <source>
        <dbReference type="ARBA" id="ARBA00022771"/>
    </source>
</evidence>
<evidence type="ECO:0000313" key="10">
    <source>
        <dbReference type="Ensembl" id="ENSOSUP00000013564.1"/>
    </source>
</evidence>
<accession>A0A8C8B467</accession>
<organism evidence="10 11">
    <name type="scientific">Otus sunia</name>
    <name type="common">Oriental scops-owl</name>
    <dbReference type="NCBI Taxonomy" id="257818"/>
    <lineage>
        <taxon>Eukaryota</taxon>
        <taxon>Metazoa</taxon>
        <taxon>Chordata</taxon>
        <taxon>Craniata</taxon>
        <taxon>Vertebrata</taxon>
        <taxon>Euteleostomi</taxon>
        <taxon>Archelosauria</taxon>
        <taxon>Archosauria</taxon>
        <taxon>Dinosauria</taxon>
        <taxon>Saurischia</taxon>
        <taxon>Theropoda</taxon>
        <taxon>Coelurosauria</taxon>
        <taxon>Aves</taxon>
        <taxon>Neognathae</taxon>
        <taxon>Neoaves</taxon>
        <taxon>Telluraves</taxon>
        <taxon>Strigiformes</taxon>
        <taxon>Strigidae</taxon>
        <taxon>Otus</taxon>
    </lineage>
</organism>
<protein>
    <recommendedName>
        <fullName evidence="9">C2H2-type domain-containing protein</fullName>
    </recommendedName>
</protein>
<keyword evidence="3" id="KW-0677">Repeat</keyword>
<dbReference type="GO" id="GO:0000978">
    <property type="term" value="F:RNA polymerase II cis-regulatory region sequence-specific DNA binding"/>
    <property type="evidence" value="ECO:0007669"/>
    <property type="project" value="TreeGrafter"/>
</dbReference>
<dbReference type="InterPro" id="IPR013087">
    <property type="entry name" value="Znf_C2H2_type"/>
</dbReference>
<feature type="domain" description="C2H2-type" evidence="9">
    <location>
        <begin position="22"/>
        <end position="49"/>
    </location>
</feature>
<comment type="subcellular location">
    <subcellularLocation>
        <location evidence="1">Nucleus</location>
    </subcellularLocation>
</comment>
<dbReference type="GO" id="GO:0005634">
    <property type="term" value="C:nucleus"/>
    <property type="evidence" value="ECO:0007669"/>
    <property type="project" value="UniProtKB-SubCell"/>
</dbReference>
<feature type="domain" description="C2H2-type" evidence="9">
    <location>
        <begin position="78"/>
        <end position="105"/>
    </location>
</feature>
<feature type="domain" description="C2H2-type" evidence="9">
    <location>
        <begin position="50"/>
        <end position="77"/>
    </location>
</feature>
<evidence type="ECO:0000256" key="8">
    <source>
        <dbReference type="SAM" id="MobiDB-lite"/>
    </source>
</evidence>
<reference evidence="10" key="2">
    <citation type="submission" date="2025-09" db="UniProtKB">
        <authorList>
            <consortium name="Ensembl"/>
        </authorList>
    </citation>
    <scope>IDENTIFICATION</scope>
</reference>
<evidence type="ECO:0000256" key="7">
    <source>
        <dbReference type="PROSITE-ProRule" id="PRU00042"/>
    </source>
</evidence>
<dbReference type="Proteomes" id="UP000694552">
    <property type="component" value="Unplaced"/>
</dbReference>
<dbReference type="GO" id="GO:0045893">
    <property type="term" value="P:positive regulation of DNA-templated transcription"/>
    <property type="evidence" value="ECO:0007669"/>
    <property type="project" value="UniProtKB-ARBA"/>
</dbReference>
<dbReference type="AlphaFoldDB" id="A0A8C8B467"/>
<sequence length="203" mass="23534">MSAEDTEEDTAQPPSSSRDKKYECEHCGKVFRWSSALICHRRSHTAEKPFKCQDCGKGFWRPGDLRRHQMTHTKEKPFPCTMCGRSFSDSTTLIYHQQTHTGERPYHCSQCGKKFRRRYLLSRHQKALHNGESSEGKWRGAGLWVGFGRVLVRNWLVNSLPSIFYLHPRSGHTHTHAHTHPLALHGHLCVYIPHFCTHLYTPT</sequence>
<feature type="region of interest" description="Disordered" evidence="8">
    <location>
        <begin position="1"/>
        <end position="21"/>
    </location>
</feature>
<dbReference type="FunFam" id="3.30.160.60:FF:000011">
    <property type="entry name" value="zinc finger protein 615 isoform X1"/>
    <property type="match status" value="1"/>
</dbReference>
<dbReference type="GO" id="GO:0008270">
    <property type="term" value="F:zinc ion binding"/>
    <property type="evidence" value="ECO:0007669"/>
    <property type="project" value="UniProtKB-KW"/>
</dbReference>
<name>A0A8C8B467_9STRI</name>
<keyword evidence="2" id="KW-0479">Metal-binding</keyword>
<dbReference type="FunFam" id="3.30.160.60:FF:000478">
    <property type="entry name" value="Zinc finger protein 133"/>
    <property type="match status" value="1"/>
</dbReference>
<dbReference type="InterPro" id="IPR036236">
    <property type="entry name" value="Znf_C2H2_sf"/>
</dbReference>
<dbReference type="PANTHER" id="PTHR23235:SF120">
    <property type="entry name" value="KRUPPEL-LIKE FACTOR 15"/>
    <property type="match status" value="1"/>
</dbReference>
<dbReference type="PROSITE" id="PS00028">
    <property type="entry name" value="ZINC_FINGER_C2H2_1"/>
    <property type="match status" value="4"/>
</dbReference>
<dbReference type="FunFam" id="3.30.160.60:FF:001732">
    <property type="entry name" value="Zgc:162936"/>
    <property type="match status" value="1"/>
</dbReference>
<feature type="domain" description="C2H2-type" evidence="9">
    <location>
        <begin position="106"/>
        <end position="134"/>
    </location>
</feature>
<dbReference type="PROSITE" id="PS50157">
    <property type="entry name" value="ZINC_FINGER_C2H2_2"/>
    <property type="match status" value="4"/>
</dbReference>